<organism evidence="1">
    <name type="scientific">Salmonella phage vB_SEnST11_KE23</name>
    <dbReference type="NCBI Taxonomy" id="3161174"/>
    <lineage>
        <taxon>Viruses</taxon>
        <taxon>Duplodnaviria</taxon>
        <taxon>Heunggongvirae</taxon>
        <taxon>Uroviricota</taxon>
        <taxon>Caudoviricetes</taxon>
        <taxon>Vequintavirinae</taxon>
        <taxon>Seunavirus</taxon>
    </lineage>
</organism>
<evidence type="ECO:0000313" key="1">
    <source>
        <dbReference type="EMBL" id="XCH40678.1"/>
    </source>
</evidence>
<dbReference type="PANTHER" id="PTHR34817:SF1">
    <property type="entry name" value="NUCLEOTIDYLTRANSFERASE"/>
    <property type="match status" value="1"/>
</dbReference>
<dbReference type="EMBL" id="PP856722">
    <property type="protein sequence ID" value="XCH40678.1"/>
    <property type="molecule type" value="Genomic_DNA"/>
</dbReference>
<gene>
    <name evidence="1" type="ORF">YRYPWZST_CDS0277</name>
</gene>
<accession>A0AAU8GFA1</accession>
<protein>
    <submittedName>
        <fullName evidence="1">Nucleotidyltransferase</fullName>
    </submittedName>
</protein>
<sequence length="353" mass="41346">MKTVDLMRCYSGSLAYGTNLPTSDVDIRGIFCAEMKFIRTPFFNIKEQTLVDEEDGKIYELTNFMKLFVEMNPNIIELMFVDEGDILQSSDAYAYLRTMAPELLSSKVAFSFSGYAMAQLKRIRGHDKWISNPQPQEKPTQKEFFRLVHNYSEHPLLKHEDFMRALDNLNDFCILVPYGNDVYGVMENFDSSGLFNGDGSIRKIDYQQLSDSDKKRKPLFIVKYLAEEHKQAKEKHRNYWTWKENRNEARHELEVQYGYDTKHAMHLVRLMRMAEEILTDGKVLVKRPDAQELLDIRGGKWTLDELLAWADEKDRYIREDLYKKTDLPRATDLDLAARVLMTAQDICWAKIDD</sequence>
<name>A0AAU8GFA1_9CAUD</name>
<proteinExistence type="predicted"/>
<dbReference type="PANTHER" id="PTHR34817">
    <property type="entry name" value="NUCLEOTIDYLTRANSFERASE"/>
    <property type="match status" value="1"/>
</dbReference>
<dbReference type="InterPro" id="IPR018775">
    <property type="entry name" value="RlaP"/>
</dbReference>
<reference evidence="1" key="1">
    <citation type="submission" date="2024-05" db="EMBL/GenBank/DDBJ databases">
        <authorList>
            <person name="Mugo M.M."/>
            <person name="Musyoki A.M."/>
            <person name="Makumi A.M."/>
            <person name="Mutai I."/>
            <person name="Drechsel O."/>
            <person name="Kering K.K."/>
            <person name="Muturi P."/>
            <person name="Mbae C.K."/>
            <person name="Kariuki S.M."/>
        </authorList>
    </citation>
    <scope>NUCLEOTIDE SEQUENCE</scope>
</reference>
<dbReference type="Pfam" id="PF10127">
    <property type="entry name" value="RlaP"/>
    <property type="match status" value="1"/>
</dbReference>